<evidence type="ECO:0000313" key="1">
    <source>
        <dbReference type="EnsemblProtists" id="HpaP808366"/>
    </source>
</evidence>
<sequence>MIAASCNRWTRSCSSSSQTELTRLSRNISPLSVLRRISMLKITYRRRDSFEQDGCELDLQKTRWSAVIDDGSSVCGCTRGFS</sequence>
<accession>M4BPM7</accession>
<dbReference type="InParanoid" id="M4BPM7"/>
<protein>
    <submittedName>
        <fullName evidence="1">Uncharacterized protein</fullName>
    </submittedName>
</protein>
<reference evidence="1" key="2">
    <citation type="submission" date="2015-06" db="UniProtKB">
        <authorList>
            <consortium name="EnsemblProtists"/>
        </authorList>
    </citation>
    <scope>IDENTIFICATION</scope>
    <source>
        <strain evidence="1">Emoy2</strain>
    </source>
</reference>
<dbReference type="EMBL" id="JH598517">
    <property type="status" value="NOT_ANNOTATED_CDS"/>
    <property type="molecule type" value="Genomic_DNA"/>
</dbReference>
<organism evidence="1 2">
    <name type="scientific">Hyaloperonospora arabidopsidis (strain Emoy2)</name>
    <name type="common">Downy mildew agent</name>
    <name type="synonym">Peronospora arabidopsidis</name>
    <dbReference type="NCBI Taxonomy" id="559515"/>
    <lineage>
        <taxon>Eukaryota</taxon>
        <taxon>Sar</taxon>
        <taxon>Stramenopiles</taxon>
        <taxon>Oomycota</taxon>
        <taxon>Peronosporomycetes</taxon>
        <taxon>Peronosporales</taxon>
        <taxon>Peronosporaceae</taxon>
        <taxon>Hyaloperonospora</taxon>
    </lineage>
</organism>
<evidence type="ECO:0000313" key="2">
    <source>
        <dbReference type="Proteomes" id="UP000011713"/>
    </source>
</evidence>
<name>M4BPM7_HYAAE</name>
<reference evidence="2" key="1">
    <citation type="journal article" date="2010" name="Science">
        <title>Signatures of adaptation to obligate biotrophy in the Hyaloperonospora arabidopsidis genome.</title>
        <authorList>
            <person name="Baxter L."/>
            <person name="Tripathy S."/>
            <person name="Ishaque N."/>
            <person name="Boot N."/>
            <person name="Cabral A."/>
            <person name="Kemen E."/>
            <person name="Thines M."/>
            <person name="Ah-Fong A."/>
            <person name="Anderson R."/>
            <person name="Badejoko W."/>
            <person name="Bittner-Eddy P."/>
            <person name="Boore J.L."/>
            <person name="Chibucos M.C."/>
            <person name="Coates M."/>
            <person name="Dehal P."/>
            <person name="Delehaunty K."/>
            <person name="Dong S."/>
            <person name="Downton P."/>
            <person name="Dumas B."/>
            <person name="Fabro G."/>
            <person name="Fronick C."/>
            <person name="Fuerstenberg S.I."/>
            <person name="Fulton L."/>
            <person name="Gaulin E."/>
            <person name="Govers F."/>
            <person name="Hughes L."/>
            <person name="Humphray S."/>
            <person name="Jiang R.H."/>
            <person name="Judelson H."/>
            <person name="Kamoun S."/>
            <person name="Kyung K."/>
            <person name="Meijer H."/>
            <person name="Minx P."/>
            <person name="Morris P."/>
            <person name="Nelson J."/>
            <person name="Phuntumart V."/>
            <person name="Qutob D."/>
            <person name="Rehmany A."/>
            <person name="Rougon-Cardoso A."/>
            <person name="Ryden P."/>
            <person name="Torto-Alalibo T."/>
            <person name="Studholme D."/>
            <person name="Wang Y."/>
            <person name="Win J."/>
            <person name="Wood J."/>
            <person name="Clifton S.W."/>
            <person name="Rogers J."/>
            <person name="Van den Ackerveken G."/>
            <person name="Jones J.D."/>
            <person name="McDowell J.M."/>
            <person name="Beynon J."/>
            <person name="Tyler B.M."/>
        </authorList>
    </citation>
    <scope>NUCLEOTIDE SEQUENCE [LARGE SCALE GENOMIC DNA]</scope>
    <source>
        <strain evidence="2">Emoy2</strain>
    </source>
</reference>
<keyword evidence="2" id="KW-1185">Reference proteome</keyword>
<dbReference type="AlphaFoldDB" id="M4BPM7"/>
<dbReference type="EnsemblProtists" id="HpaT808366">
    <property type="protein sequence ID" value="HpaP808366"/>
    <property type="gene ID" value="HpaG808366"/>
</dbReference>
<proteinExistence type="predicted"/>
<dbReference type="HOGENOM" id="CLU_2563328_0_0_1"/>
<dbReference type="VEuPathDB" id="FungiDB:HpaG808366"/>
<dbReference type="Proteomes" id="UP000011713">
    <property type="component" value="Unassembled WGS sequence"/>
</dbReference>